<name>A0A4C1Y073_EUMVA</name>
<dbReference type="EMBL" id="BGZK01001009">
    <property type="protein sequence ID" value="GBP68364.1"/>
    <property type="molecule type" value="Genomic_DNA"/>
</dbReference>
<dbReference type="Proteomes" id="UP000299102">
    <property type="component" value="Unassembled WGS sequence"/>
</dbReference>
<organism evidence="2 3">
    <name type="scientific">Eumeta variegata</name>
    <name type="common">Bagworm moth</name>
    <name type="synonym">Eumeta japonica</name>
    <dbReference type="NCBI Taxonomy" id="151549"/>
    <lineage>
        <taxon>Eukaryota</taxon>
        <taxon>Metazoa</taxon>
        <taxon>Ecdysozoa</taxon>
        <taxon>Arthropoda</taxon>
        <taxon>Hexapoda</taxon>
        <taxon>Insecta</taxon>
        <taxon>Pterygota</taxon>
        <taxon>Neoptera</taxon>
        <taxon>Endopterygota</taxon>
        <taxon>Lepidoptera</taxon>
        <taxon>Glossata</taxon>
        <taxon>Ditrysia</taxon>
        <taxon>Tineoidea</taxon>
        <taxon>Psychidae</taxon>
        <taxon>Oiketicinae</taxon>
        <taxon>Eumeta</taxon>
    </lineage>
</organism>
<evidence type="ECO:0000256" key="1">
    <source>
        <dbReference type="SAM" id="MobiDB-lite"/>
    </source>
</evidence>
<keyword evidence="3" id="KW-1185">Reference proteome</keyword>
<comment type="caution">
    <text evidence="2">The sequence shown here is derived from an EMBL/GenBank/DDBJ whole genome shotgun (WGS) entry which is preliminary data.</text>
</comment>
<feature type="region of interest" description="Disordered" evidence="1">
    <location>
        <begin position="1"/>
        <end position="32"/>
    </location>
</feature>
<dbReference type="AlphaFoldDB" id="A0A4C1Y073"/>
<reference evidence="2 3" key="1">
    <citation type="journal article" date="2019" name="Commun. Biol.">
        <title>The bagworm genome reveals a unique fibroin gene that provides high tensile strength.</title>
        <authorList>
            <person name="Kono N."/>
            <person name="Nakamura H."/>
            <person name="Ohtoshi R."/>
            <person name="Tomita M."/>
            <person name="Numata K."/>
            <person name="Arakawa K."/>
        </authorList>
    </citation>
    <scope>NUCLEOTIDE SEQUENCE [LARGE SCALE GENOMIC DNA]</scope>
</reference>
<sequence>MRSNEAEVSEEAPAVTCRERGAGGGGRRGRGARCSTAHLFQRIERERNTFLKQRPQPTDGSVITNLCMVRVLDILGLAKLFAGVKSTLGVMAGMLLTG</sequence>
<evidence type="ECO:0000313" key="3">
    <source>
        <dbReference type="Proteomes" id="UP000299102"/>
    </source>
</evidence>
<evidence type="ECO:0000313" key="2">
    <source>
        <dbReference type="EMBL" id="GBP68364.1"/>
    </source>
</evidence>
<gene>
    <name evidence="2" type="ORF">EVAR_99040_1</name>
</gene>
<proteinExistence type="predicted"/>
<accession>A0A4C1Y073</accession>
<protein>
    <submittedName>
        <fullName evidence="2">Uncharacterized protein</fullName>
    </submittedName>
</protein>